<gene>
    <name evidence="1" type="ORF">M0R45_014646</name>
</gene>
<reference evidence="1 2" key="1">
    <citation type="journal article" date="2023" name="G3 (Bethesda)">
        <title>A chromosome-length genome assembly and annotation of blackberry (Rubus argutus, cv. 'Hillquist').</title>
        <authorList>
            <person name="Bruna T."/>
            <person name="Aryal R."/>
            <person name="Dudchenko O."/>
            <person name="Sargent D.J."/>
            <person name="Mead D."/>
            <person name="Buti M."/>
            <person name="Cavallini A."/>
            <person name="Hytonen T."/>
            <person name="Andres J."/>
            <person name="Pham M."/>
            <person name="Weisz D."/>
            <person name="Mascagni F."/>
            <person name="Usai G."/>
            <person name="Natali L."/>
            <person name="Bassil N."/>
            <person name="Fernandez G.E."/>
            <person name="Lomsadze A."/>
            <person name="Armour M."/>
            <person name="Olukolu B."/>
            <person name="Poorten T."/>
            <person name="Britton C."/>
            <person name="Davik J."/>
            <person name="Ashrafi H."/>
            <person name="Aiden E.L."/>
            <person name="Borodovsky M."/>
            <person name="Worthington M."/>
        </authorList>
    </citation>
    <scope>NUCLEOTIDE SEQUENCE [LARGE SCALE GENOMIC DNA]</scope>
    <source>
        <strain evidence="1">PI 553951</strain>
    </source>
</reference>
<dbReference type="GO" id="GO:0005829">
    <property type="term" value="C:cytosol"/>
    <property type="evidence" value="ECO:0007669"/>
    <property type="project" value="TreeGrafter"/>
</dbReference>
<dbReference type="AlphaFoldDB" id="A0AAW1XNE9"/>
<keyword evidence="2" id="KW-1185">Reference proteome</keyword>
<evidence type="ECO:0000313" key="2">
    <source>
        <dbReference type="Proteomes" id="UP001457282"/>
    </source>
</evidence>
<dbReference type="GO" id="GO:0016887">
    <property type="term" value="F:ATP hydrolysis activity"/>
    <property type="evidence" value="ECO:0007669"/>
    <property type="project" value="TreeGrafter"/>
</dbReference>
<dbReference type="Gene3D" id="3.40.50.300">
    <property type="entry name" value="P-loop containing nucleotide triphosphate hydrolases"/>
    <property type="match status" value="1"/>
</dbReference>
<dbReference type="Gene3D" id="1.10.8.60">
    <property type="match status" value="1"/>
</dbReference>
<accession>A0AAW1XNE9</accession>
<dbReference type="PANTHER" id="PTHR23077:SF12">
    <property type="entry name" value="PEROXISOMAL ATPASE PEX1"/>
    <property type="match status" value="1"/>
</dbReference>
<dbReference type="EMBL" id="JBEDUW010000003">
    <property type="protein sequence ID" value="KAK9937879.1"/>
    <property type="molecule type" value="Genomic_DNA"/>
</dbReference>
<comment type="caution">
    <text evidence="1">The sequence shown here is derived from an EMBL/GenBank/DDBJ whole genome shotgun (WGS) entry which is preliminary data.</text>
</comment>
<organism evidence="1 2">
    <name type="scientific">Rubus argutus</name>
    <name type="common">Southern blackberry</name>
    <dbReference type="NCBI Taxonomy" id="59490"/>
    <lineage>
        <taxon>Eukaryota</taxon>
        <taxon>Viridiplantae</taxon>
        <taxon>Streptophyta</taxon>
        <taxon>Embryophyta</taxon>
        <taxon>Tracheophyta</taxon>
        <taxon>Spermatophyta</taxon>
        <taxon>Magnoliopsida</taxon>
        <taxon>eudicotyledons</taxon>
        <taxon>Gunneridae</taxon>
        <taxon>Pentapetalae</taxon>
        <taxon>rosids</taxon>
        <taxon>fabids</taxon>
        <taxon>Rosales</taxon>
        <taxon>Rosaceae</taxon>
        <taxon>Rosoideae</taxon>
        <taxon>Rosoideae incertae sedis</taxon>
        <taxon>Rubus</taxon>
    </lineage>
</organism>
<proteinExistence type="predicted"/>
<dbReference type="InterPro" id="IPR050168">
    <property type="entry name" value="AAA_ATPase_domain"/>
</dbReference>
<protein>
    <submittedName>
        <fullName evidence="1">Uncharacterized protein</fullName>
    </submittedName>
</protein>
<dbReference type="InterPro" id="IPR027417">
    <property type="entry name" value="P-loop_NTPase"/>
</dbReference>
<sequence length="197" mass="21978">MEKALTIRQALSSYISEALDHAPSVCNSWFHPLQTQKDLNLQPLKKGRSHVELALFAFIASSKSLESIPQSLCSSGLFDFHVQMPAPASSESAAILKHEIQRRCLQCSDGIIQDVASRCEGYDVYDLEILVDRTAHAAIGRFLPYQFASDERDNPTLLGDDFSRAMHDFLPVAMRDITKSATEGGRSGWDDVNWWSC</sequence>
<dbReference type="GO" id="GO:0016558">
    <property type="term" value="P:protein import into peroxisome matrix"/>
    <property type="evidence" value="ECO:0007669"/>
    <property type="project" value="TreeGrafter"/>
</dbReference>
<name>A0AAW1XNE9_RUBAR</name>
<dbReference type="GO" id="GO:0005778">
    <property type="term" value="C:peroxisomal membrane"/>
    <property type="evidence" value="ECO:0007669"/>
    <property type="project" value="TreeGrafter"/>
</dbReference>
<dbReference type="SUPFAM" id="SSF52540">
    <property type="entry name" value="P-loop containing nucleoside triphosphate hydrolases"/>
    <property type="match status" value="1"/>
</dbReference>
<dbReference type="Proteomes" id="UP001457282">
    <property type="component" value="Unassembled WGS sequence"/>
</dbReference>
<dbReference type="PANTHER" id="PTHR23077">
    <property type="entry name" value="AAA-FAMILY ATPASE"/>
    <property type="match status" value="1"/>
</dbReference>
<evidence type="ECO:0000313" key="1">
    <source>
        <dbReference type="EMBL" id="KAK9937879.1"/>
    </source>
</evidence>